<dbReference type="Proteomes" id="UP000324222">
    <property type="component" value="Unassembled WGS sequence"/>
</dbReference>
<reference evidence="1 2" key="1">
    <citation type="submission" date="2019-05" db="EMBL/GenBank/DDBJ databases">
        <title>Another draft genome of Portunus trituberculatus and its Hox gene families provides insights of decapod evolution.</title>
        <authorList>
            <person name="Jeong J.-H."/>
            <person name="Song I."/>
            <person name="Kim S."/>
            <person name="Choi T."/>
            <person name="Kim D."/>
            <person name="Ryu S."/>
            <person name="Kim W."/>
        </authorList>
    </citation>
    <scope>NUCLEOTIDE SEQUENCE [LARGE SCALE GENOMIC DNA]</scope>
    <source>
        <tissue evidence="1">Muscle</tissue>
    </source>
</reference>
<protein>
    <submittedName>
        <fullName evidence="1">Uncharacterized protein</fullName>
    </submittedName>
</protein>
<dbReference type="AlphaFoldDB" id="A0A5B7JK40"/>
<organism evidence="1 2">
    <name type="scientific">Portunus trituberculatus</name>
    <name type="common">Swimming crab</name>
    <name type="synonym">Neptunus trituberculatus</name>
    <dbReference type="NCBI Taxonomy" id="210409"/>
    <lineage>
        <taxon>Eukaryota</taxon>
        <taxon>Metazoa</taxon>
        <taxon>Ecdysozoa</taxon>
        <taxon>Arthropoda</taxon>
        <taxon>Crustacea</taxon>
        <taxon>Multicrustacea</taxon>
        <taxon>Malacostraca</taxon>
        <taxon>Eumalacostraca</taxon>
        <taxon>Eucarida</taxon>
        <taxon>Decapoda</taxon>
        <taxon>Pleocyemata</taxon>
        <taxon>Brachyura</taxon>
        <taxon>Eubrachyura</taxon>
        <taxon>Portunoidea</taxon>
        <taxon>Portunidae</taxon>
        <taxon>Portuninae</taxon>
        <taxon>Portunus</taxon>
    </lineage>
</organism>
<proteinExistence type="predicted"/>
<name>A0A5B7JK40_PORTR</name>
<evidence type="ECO:0000313" key="1">
    <source>
        <dbReference type="EMBL" id="MPC97150.1"/>
    </source>
</evidence>
<evidence type="ECO:0000313" key="2">
    <source>
        <dbReference type="Proteomes" id="UP000324222"/>
    </source>
</evidence>
<accession>A0A5B7JK40</accession>
<comment type="caution">
    <text evidence="1">The sequence shown here is derived from an EMBL/GenBank/DDBJ whole genome shotgun (WGS) entry which is preliminary data.</text>
</comment>
<dbReference type="EMBL" id="VSRR010108810">
    <property type="protein sequence ID" value="MPC97150.1"/>
    <property type="molecule type" value="Genomic_DNA"/>
</dbReference>
<keyword evidence="2" id="KW-1185">Reference proteome</keyword>
<sequence>MVCRLGLQVGDIPLPCSALTLAGDIFYMVSKAWNEIATHIEEYNTVSSVHEKILTLLDHILPAQGEA</sequence>
<gene>
    <name evidence="1" type="ORF">E2C01_092444</name>
</gene>